<name>A0A2G2ZE12_CAPAN</name>
<organism evidence="4 5">
    <name type="scientific">Capsicum annuum</name>
    <name type="common">Capsicum pepper</name>
    <dbReference type="NCBI Taxonomy" id="4072"/>
    <lineage>
        <taxon>Eukaryota</taxon>
        <taxon>Viridiplantae</taxon>
        <taxon>Streptophyta</taxon>
        <taxon>Embryophyta</taxon>
        <taxon>Tracheophyta</taxon>
        <taxon>Spermatophyta</taxon>
        <taxon>Magnoliopsida</taxon>
        <taxon>eudicotyledons</taxon>
        <taxon>Gunneridae</taxon>
        <taxon>Pentapetalae</taxon>
        <taxon>asterids</taxon>
        <taxon>lamiids</taxon>
        <taxon>Solanales</taxon>
        <taxon>Solanaceae</taxon>
        <taxon>Solanoideae</taxon>
        <taxon>Capsiceae</taxon>
        <taxon>Capsicum</taxon>
    </lineage>
</organism>
<dbReference type="STRING" id="4072.A0A2G2ZE12"/>
<evidence type="ECO:0000313" key="4">
    <source>
        <dbReference type="EMBL" id="PHT80218.1"/>
    </source>
</evidence>
<feature type="region of interest" description="Leucine repeat II (LRII)" evidence="3">
    <location>
        <begin position="162"/>
        <end position="194"/>
    </location>
</feature>
<sequence>MGSRPITRSQARELQRLQDTFMKMDVLEPPKGVYALTSEAPYGEATERMAHYFADALEARLAGTGIELYAAFAMRTITAADILKAFQVYVTALSNIFAGESIGMLTREATSIHIIDFGILYGFQWPCFIQGISLRPSGPPILRITGIDFPQPGFRPAERVEETGRQLAKYCRRFNVPFEYNAIAKKWDSIQLNDLKINKSEMLVVNCLYRLIYVPDETASENSPRDDVLRLIKQIKPDVFLHGIINGTHNSSFFETRFKEALFHYSSLFDMMEATVPRENQERLLFEKVNFGKEIMNIVAWEGTARVERPEPYKQWQLRN</sequence>
<dbReference type="GO" id="GO:0005634">
    <property type="term" value="C:nucleus"/>
    <property type="evidence" value="ECO:0000318"/>
    <property type="project" value="GO_Central"/>
</dbReference>
<dbReference type="PANTHER" id="PTHR31636">
    <property type="entry name" value="OSJNBA0084A10.13 PROTEIN-RELATED"/>
    <property type="match status" value="1"/>
</dbReference>
<protein>
    <submittedName>
        <fullName evidence="4">Scarecrow-like protein 34</fullName>
    </submittedName>
</protein>
<comment type="caution">
    <text evidence="4">The sequence shown here is derived from an EMBL/GenBank/DDBJ whole genome shotgun (WGS) entry which is preliminary data.</text>
</comment>
<dbReference type="InterPro" id="IPR005202">
    <property type="entry name" value="TF_GRAS"/>
</dbReference>
<keyword evidence="1" id="KW-0805">Transcription regulation</keyword>
<gene>
    <name evidence="4" type="ORF">T459_18270</name>
</gene>
<proteinExistence type="inferred from homology"/>
<dbReference type="Proteomes" id="UP000222542">
    <property type="component" value="Unassembled WGS sequence"/>
</dbReference>
<evidence type="ECO:0000256" key="3">
    <source>
        <dbReference type="PROSITE-ProRule" id="PRU01191"/>
    </source>
</evidence>
<dbReference type="GO" id="GO:0043565">
    <property type="term" value="F:sequence-specific DNA binding"/>
    <property type="evidence" value="ECO:0000318"/>
    <property type="project" value="GO_Central"/>
</dbReference>
<feature type="region of interest" description="SAW" evidence="3">
    <location>
        <begin position="300"/>
        <end position="320"/>
    </location>
</feature>
<comment type="caution">
    <text evidence="3">Lacks conserved residue(s) required for the propagation of feature annotation.</text>
</comment>
<dbReference type="PROSITE" id="PS50985">
    <property type="entry name" value="GRAS"/>
    <property type="match status" value="1"/>
</dbReference>
<evidence type="ECO:0000313" key="5">
    <source>
        <dbReference type="Proteomes" id="UP000222542"/>
    </source>
</evidence>
<reference evidence="4 5" key="2">
    <citation type="journal article" date="2017" name="Genome Biol.">
        <title>New reference genome sequences of hot pepper reveal the massive evolution of plant disease-resistance genes by retroduplication.</title>
        <authorList>
            <person name="Kim S."/>
            <person name="Park J."/>
            <person name="Yeom S.I."/>
            <person name="Kim Y.M."/>
            <person name="Seo E."/>
            <person name="Kim K.T."/>
            <person name="Kim M.S."/>
            <person name="Lee J.M."/>
            <person name="Cheong K."/>
            <person name="Shin H.S."/>
            <person name="Kim S.B."/>
            <person name="Han K."/>
            <person name="Lee J."/>
            <person name="Park M."/>
            <person name="Lee H.A."/>
            <person name="Lee H.Y."/>
            <person name="Lee Y."/>
            <person name="Oh S."/>
            <person name="Lee J.H."/>
            <person name="Choi E."/>
            <person name="Choi E."/>
            <person name="Lee S.E."/>
            <person name="Jeon J."/>
            <person name="Kim H."/>
            <person name="Choi G."/>
            <person name="Song H."/>
            <person name="Lee J."/>
            <person name="Lee S.C."/>
            <person name="Kwon J.K."/>
            <person name="Lee H.Y."/>
            <person name="Koo N."/>
            <person name="Hong Y."/>
            <person name="Kim R.W."/>
            <person name="Kang W.H."/>
            <person name="Huh J.H."/>
            <person name="Kang B.C."/>
            <person name="Yang T.J."/>
            <person name="Lee Y.H."/>
            <person name="Bennetzen J.L."/>
            <person name="Choi D."/>
        </authorList>
    </citation>
    <scope>NUCLEOTIDE SEQUENCE [LARGE SCALE GENOMIC DNA]</scope>
    <source>
        <strain evidence="5">cv. CM334</strain>
    </source>
</reference>
<dbReference type="AlphaFoldDB" id="A0A2G2ZE12"/>
<comment type="similarity">
    <text evidence="3">Belongs to the GRAS family.</text>
</comment>
<dbReference type="Pfam" id="PF03514">
    <property type="entry name" value="GRAS"/>
    <property type="match status" value="1"/>
</dbReference>
<dbReference type="OMA" id="NHTIANT"/>
<keyword evidence="5" id="KW-1185">Reference proteome</keyword>
<dbReference type="Gramene" id="PHT80218">
    <property type="protein sequence ID" value="PHT80218"/>
    <property type="gene ID" value="T459_18270"/>
</dbReference>
<dbReference type="GO" id="GO:0006355">
    <property type="term" value="P:regulation of DNA-templated transcription"/>
    <property type="evidence" value="ECO:0000318"/>
    <property type="project" value="GO_Central"/>
</dbReference>
<evidence type="ECO:0000256" key="2">
    <source>
        <dbReference type="ARBA" id="ARBA00023163"/>
    </source>
</evidence>
<dbReference type="EMBL" id="AYRZ02000006">
    <property type="protein sequence ID" value="PHT80218.1"/>
    <property type="molecule type" value="Genomic_DNA"/>
</dbReference>
<keyword evidence="2" id="KW-0804">Transcription</keyword>
<feature type="short sequence motif" description="VHIID" evidence="3">
    <location>
        <begin position="112"/>
        <end position="116"/>
    </location>
</feature>
<accession>A0A2G2ZE12</accession>
<evidence type="ECO:0000256" key="1">
    <source>
        <dbReference type="ARBA" id="ARBA00023015"/>
    </source>
</evidence>
<dbReference type="GO" id="GO:0003700">
    <property type="term" value="F:DNA-binding transcription factor activity"/>
    <property type="evidence" value="ECO:0000318"/>
    <property type="project" value="GO_Central"/>
</dbReference>
<reference evidence="4 5" key="1">
    <citation type="journal article" date="2014" name="Nat. Genet.">
        <title>Genome sequence of the hot pepper provides insights into the evolution of pungency in Capsicum species.</title>
        <authorList>
            <person name="Kim S."/>
            <person name="Park M."/>
            <person name="Yeom S.I."/>
            <person name="Kim Y.M."/>
            <person name="Lee J.M."/>
            <person name="Lee H.A."/>
            <person name="Seo E."/>
            <person name="Choi J."/>
            <person name="Cheong K."/>
            <person name="Kim K.T."/>
            <person name="Jung K."/>
            <person name="Lee G.W."/>
            <person name="Oh S.K."/>
            <person name="Bae C."/>
            <person name="Kim S.B."/>
            <person name="Lee H.Y."/>
            <person name="Kim S.Y."/>
            <person name="Kim M.S."/>
            <person name="Kang B.C."/>
            <person name="Jo Y.D."/>
            <person name="Yang H.B."/>
            <person name="Jeong H.J."/>
            <person name="Kang W.H."/>
            <person name="Kwon J.K."/>
            <person name="Shin C."/>
            <person name="Lim J.Y."/>
            <person name="Park J.H."/>
            <person name="Huh J.H."/>
            <person name="Kim J.S."/>
            <person name="Kim B.D."/>
            <person name="Cohen O."/>
            <person name="Paran I."/>
            <person name="Suh M.C."/>
            <person name="Lee S.B."/>
            <person name="Kim Y.K."/>
            <person name="Shin Y."/>
            <person name="Noh S.J."/>
            <person name="Park J."/>
            <person name="Seo Y.S."/>
            <person name="Kwon S.Y."/>
            <person name="Kim H.A."/>
            <person name="Park J.M."/>
            <person name="Kim H.J."/>
            <person name="Choi S.B."/>
            <person name="Bosland P.W."/>
            <person name="Reeves G."/>
            <person name="Jo S.H."/>
            <person name="Lee B.W."/>
            <person name="Cho H.T."/>
            <person name="Choi H.S."/>
            <person name="Lee M.S."/>
            <person name="Yu Y."/>
            <person name="Do Choi Y."/>
            <person name="Park B.S."/>
            <person name="van Deynze A."/>
            <person name="Ashrafi H."/>
            <person name="Hill T."/>
            <person name="Kim W.T."/>
            <person name="Pai H.S."/>
            <person name="Ahn H.K."/>
            <person name="Yeam I."/>
            <person name="Giovannoni J.J."/>
            <person name="Rose J.K."/>
            <person name="Sorensen I."/>
            <person name="Lee S.J."/>
            <person name="Kim R.W."/>
            <person name="Choi I.Y."/>
            <person name="Choi B.S."/>
            <person name="Lim J.S."/>
            <person name="Lee Y.H."/>
            <person name="Choi D."/>
        </authorList>
    </citation>
    <scope>NUCLEOTIDE SEQUENCE [LARGE SCALE GENOMIC DNA]</scope>
    <source>
        <strain evidence="5">cv. CM334</strain>
    </source>
</reference>